<evidence type="ECO:0000313" key="2">
    <source>
        <dbReference type="EMBL" id="CDO52039.1"/>
    </source>
</evidence>
<organism evidence="2 3">
    <name type="scientific">Geotrichum candidum</name>
    <name type="common">Oospora lactis</name>
    <name type="synonym">Dipodascus geotrichum</name>
    <dbReference type="NCBI Taxonomy" id="1173061"/>
    <lineage>
        <taxon>Eukaryota</taxon>
        <taxon>Fungi</taxon>
        <taxon>Dikarya</taxon>
        <taxon>Ascomycota</taxon>
        <taxon>Saccharomycotina</taxon>
        <taxon>Dipodascomycetes</taxon>
        <taxon>Dipodascales</taxon>
        <taxon>Dipodascaceae</taxon>
        <taxon>Geotrichum</taxon>
    </lineage>
</organism>
<feature type="compositionally biased region" description="Polar residues" evidence="1">
    <location>
        <begin position="212"/>
        <end position="223"/>
    </location>
</feature>
<feature type="compositionally biased region" description="Polar residues" evidence="1">
    <location>
        <begin position="295"/>
        <end position="306"/>
    </location>
</feature>
<feature type="compositionally biased region" description="Low complexity" evidence="1">
    <location>
        <begin position="614"/>
        <end position="645"/>
    </location>
</feature>
<sequence>MLSRKKSGRTYSLTSYTGVGQAPPNSLAVNPAAVAAASTVGLSLSNNAANNSGKRIVSADHRHSAVGTTRSLSFTSNTKRFSTGTPTVKTTTKRVVNPDRSLSLTTTTIKNLGKFEITTTKTTPLKPPPVKAQNNTHRKSSMRPPAVESIHESDLESLKDSSITLTPPRKAAHPKISFSPVTSIDELDEHVRHSPPPRSLSPSKPALKDVSRTSPHTSGSNLQVPKRRHSVSFSDFNESKISAVTLSPNPAQHKRHSTVAGFAHPATKSVKLPENPTTPPANNKTNRNSIIRKGSGSSTVNPSLSKTLGVPVQFKRQTVKERGEERHARTLSGDATFHPKPSVKETAAPVTVSKSKPESVKTKEHNDNSKLAAAASSVVVRGHHLPAHNNTFTKHTHTNNNTKPVAAAAAKALNNHHHYRALAYGDDAGVGGASAATGKKAANNIKVESTEEAVDKEYPAPVPIHSSDEDDVISMSSESSWRRSRATPTGGLTGLRTTKAPKLNATSASTEAPAVVATAPPVTASKVAKSGLPRKVATNGKAINGTSKPKPVAVAKTPTQLGASVVPKRESQQVLKRTPSVSSFERDGSGSSGSAFKLMSLRDRRTEAPGLSGGFSSVAGSSTTASGVHESSSFFSGPAGFSSRFADSDSEDEMTTANTRANIGTPRFIPANVAVDNGVVPPQKPPQKPSHHGGRKFFRSSHSDDPVTISAGGPEEKKKRFKGLRKVLGLK</sequence>
<feature type="region of interest" description="Disordered" evidence="1">
    <location>
        <begin position="265"/>
        <end position="368"/>
    </location>
</feature>
<feature type="region of interest" description="Disordered" evidence="1">
    <location>
        <begin position="450"/>
        <end position="497"/>
    </location>
</feature>
<name>A0A0J9X4B1_GEOCN</name>
<dbReference type="OrthoDB" id="10573595at2759"/>
<feature type="compositionally biased region" description="Basic and acidic residues" evidence="1">
    <location>
        <begin position="355"/>
        <end position="368"/>
    </location>
</feature>
<dbReference type="AlphaFoldDB" id="A0A0J9X4B1"/>
<protein>
    <submittedName>
        <fullName evidence="2">Uncharacterized protein</fullName>
    </submittedName>
</protein>
<reference evidence="2" key="1">
    <citation type="submission" date="2014-03" db="EMBL/GenBank/DDBJ databases">
        <authorList>
            <person name="Casaregola S."/>
        </authorList>
    </citation>
    <scope>NUCLEOTIDE SEQUENCE [LARGE SCALE GENOMIC DNA]</scope>
    <source>
        <strain evidence="2">CLIB 918</strain>
    </source>
</reference>
<feature type="compositionally biased region" description="Basic and acidic residues" evidence="1">
    <location>
        <begin position="149"/>
        <end position="158"/>
    </location>
</feature>
<dbReference type="EMBL" id="CCBN010000002">
    <property type="protein sequence ID" value="CDO52039.1"/>
    <property type="molecule type" value="Genomic_DNA"/>
</dbReference>
<feature type="compositionally biased region" description="Low complexity" evidence="1">
    <location>
        <begin position="487"/>
        <end position="497"/>
    </location>
</feature>
<feature type="region of interest" description="Disordered" evidence="1">
    <location>
        <begin position="118"/>
        <end position="158"/>
    </location>
</feature>
<dbReference type="Proteomes" id="UP000242525">
    <property type="component" value="Unassembled WGS sequence"/>
</dbReference>
<feature type="compositionally biased region" description="Basic and acidic residues" evidence="1">
    <location>
        <begin position="318"/>
        <end position="328"/>
    </location>
</feature>
<feature type="region of interest" description="Disordered" evidence="1">
    <location>
        <begin position="189"/>
        <end position="233"/>
    </location>
</feature>
<accession>A0A0J9X4B1</accession>
<keyword evidence="3" id="KW-1185">Reference proteome</keyword>
<feature type="compositionally biased region" description="Basic residues" evidence="1">
    <location>
        <begin position="689"/>
        <end position="699"/>
    </location>
</feature>
<evidence type="ECO:0000256" key="1">
    <source>
        <dbReference type="SAM" id="MobiDB-lite"/>
    </source>
</evidence>
<proteinExistence type="predicted"/>
<feature type="region of interest" description="Disordered" evidence="1">
    <location>
        <begin position="577"/>
        <end position="731"/>
    </location>
</feature>
<comment type="caution">
    <text evidence="2">The sequence shown here is derived from an EMBL/GenBank/DDBJ whole genome shotgun (WGS) entry which is preliminary data.</text>
</comment>
<gene>
    <name evidence="2" type="ORF">BN980_GECA02s04938g</name>
</gene>
<evidence type="ECO:0000313" key="3">
    <source>
        <dbReference type="Proteomes" id="UP000242525"/>
    </source>
</evidence>